<accession>A0A3D9XHR9</accession>
<protein>
    <submittedName>
        <fullName evidence="1">Uncharacterized protein</fullName>
    </submittedName>
</protein>
<dbReference type="Proteomes" id="UP000256941">
    <property type="component" value="Unassembled WGS sequence"/>
</dbReference>
<evidence type="ECO:0000313" key="1">
    <source>
        <dbReference type="EMBL" id="REF70000.1"/>
    </source>
</evidence>
<sequence length="194" mass="21064">MTQNALTPETIAALFTRDGRYLCARWGRPVAPVIFGLADESLAVFRDATRAVLAHARHPIAETDPEMGANMMTFFLRGWQELRDLPDLDRLTGQPGLAARLQGSDADQYRLFRFDADGAIRACIGFVNMGGRLAGAHPGQLAETVAVRAMLSFARDVTPSPELAALIRAAYDPVMPPAATDPSHALRLAARLPR</sequence>
<reference evidence="1 2" key="1">
    <citation type="submission" date="2018-08" db="EMBL/GenBank/DDBJ databases">
        <title>Genomic Encyclopedia of Archaeal and Bacterial Type Strains, Phase II (KMG-II): from individual species to whole genera.</title>
        <authorList>
            <person name="Goeker M."/>
        </authorList>
    </citation>
    <scope>NUCLEOTIDE SEQUENCE [LARGE SCALE GENOMIC DNA]</scope>
    <source>
        <strain evidence="1 2">DSM 17099</strain>
    </source>
</reference>
<evidence type="ECO:0000313" key="2">
    <source>
        <dbReference type="Proteomes" id="UP000256941"/>
    </source>
</evidence>
<dbReference type="AlphaFoldDB" id="A0A3D9XHR9"/>
<gene>
    <name evidence="1" type="ORF">BDD41_2719</name>
</gene>
<comment type="caution">
    <text evidence="1">The sequence shown here is derived from an EMBL/GenBank/DDBJ whole genome shotgun (WGS) entry which is preliminary data.</text>
</comment>
<proteinExistence type="predicted"/>
<dbReference type="EMBL" id="QTUJ01000002">
    <property type="protein sequence ID" value="REF70000.1"/>
    <property type="molecule type" value="Genomic_DNA"/>
</dbReference>
<organism evidence="1 2">
    <name type="scientific">Paracoccus versutus</name>
    <name type="common">Thiobacillus versutus</name>
    <dbReference type="NCBI Taxonomy" id="34007"/>
    <lineage>
        <taxon>Bacteria</taxon>
        <taxon>Pseudomonadati</taxon>
        <taxon>Pseudomonadota</taxon>
        <taxon>Alphaproteobacteria</taxon>
        <taxon>Rhodobacterales</taxon>
        <taxon>Paracoccaceae</taxon>
        <taxon>Paracoccus</taxon>
    </lineage>
</organism>
<name>A0A3D9XHR9_PARVE</name>
<dbReference type="RefSeq" id="WP_116222105.1">
    <property type="nucleotide sequence ID" value="NZ_CP038197.1"/>
</dbReference>